<keyword evidence="8" id="KW-0833">Ubl conjugation pathway</keyword>
<evidence type="ECO:0000256" key="1">
    <source>
        <dbReference type="ARBA" id="ARBA00000707"/>
    </source>
</evidence>
<dbReference type="GO" id="GO:0006508">
    <property type="term" value="P:proteolysis"/>
    <property type="evidence" value="ECO:0007669"/>
    <property type="project" value="UniProtKB-KW"/>
</dbReference>
<sequence>MATRNPSYTNPKHCKHLADYKLRHGLSGYKSLQEHFKTTPLGRTSVENPNTKIPRCNSCNGFQGRLYVCLICSSVSCLDHTHLHTKSEDGHDVAVDIERAELYCCVCCDQVYDPDFDKAVMSKHIMAMGAPRGKNLDESIGERLVKRRRCGSVVVEDLVDLKKSKELVSIRDRRAKSCYPLGLRGLNNLGSTCFMNSVLQALLHAPPFRNYFLSDGHNHDSCRKRSGDRSCLSCDIDNIFSAVFSGDRAPYSPANFLYRSAIALWWQHSANLASYEQQDAHEFFISVLNGIHEKEDKSRNQNRDIGDCQCIAHRVFSGMLRSDVICMTCGVTSTKKDPCLDISVDLDTSNFSPSIVNKPGKLNENSSISTLLGCLDLFTRQEKLGSEQFYCENCQERRDSVKQMSISRLPLVLCLHIKRFAHSPVRNMSRKIDRYLHFPFSLDMNPYLSSSVVRNRFGNRIFAFDGDESDISSEFEIFAVVSHSGTLESGHYVTYLRLENRWYKCDDAWITEVDVGTVIASQCYMMFYVQKRLYLKADEDLSCLPIPSRRDTFLPIAGCC</sequence>
<dbReference type="GO" id="GO:0016579">
    <property type="term" value="P:protein deubiquitination"/>
    <property type="evidence" value="ECO:0007669"/>
    <property type="project" value="InterPro"/>
</dbReference>
<dbReference type="FunFam" id="3.90.70.10:FF:000089">
    <property type="entry name" value="Ubiquitinyl hydrolase 1"/>
    <property type="match status" value="1"/>
</dbReference>
<dbReference type="SUPFAM" id="SSF57850">
    <property type="entry name" value="RING/U-box"/>
    <property type="match status" value="1"/>
</dbReference>
<keyword evidence="6" id="KW-0479">Metal-binding</keyword>
<evidence type="ECO:0000256" key="8">
    <source>
        <dbReference type="ARBA" id="ARBA00022786"/>
    </source>
</evidence>
<dbReference type="AlphaFoldDB" id="A0A2N9F2P7"/>
<dbReference type="InterPro" id="IPR001394">
    <property type="entry name" value="Peptidase_C19_UCH"/>
</dbReference>
<dbReference type="Gene3D" id="3.90.70.10">
    <property type="entry name" value="Cysteine proteinases"/>
    <property type="match status" value="1"/>
</dbReference>
<dbReference type="Gene3D" id="3.30.40.10">
    <property type="entry name" value="Zinc/RING finger domain, C3HC4 (zinc finger)"/>
    <property type="match status" value="1"/>
</dbReference>
<protein>
    <recommendedName>
        <fullName evidence="4">ubiquitinyl hydrolase 1</fullName>
        <ecNumber evidence="4">3.4.19.12</ecNumber>
    </recommendedName>
</protein>
<dbReference type="InterPro" id="IPR013083">
    <property type="entry name" value="Znf_RING/FYVE/PHD"/>
</dbReference>
<evidence type="ECO:0000256" key="11">
    <source>
        <dbReference type="ARBA" id="ARBA00022833"/>
    </source>
</evidence>
<feature type="domain" description="USP" evidence="14">
    <location>
        <begin position="184"/>
        <end position="531"/>
    </location>
</feature>
<evidence type="ECO:0000256" key="2">
    <source>
        <dbReference type="ARBA" id="ARBA00004123"/>
    </source>
</evidence>
<evidence type="ECO:0000256" key="3">
    <source>
        <dbReference type="ARBA" id="ARBA00009085"/>
    </source>
</evidence>
<dbReference type="InterPro" id="IPR018200">
    <property type="entry name" value="USP_CS"/>
</dbReference>
<gene>
    <name evidence="16" type="ORF">FSB_LOCUS9285</name>
</gene>
<evidence type="ECO:0000256" key="13">
    <source>
        <dbReference type="PROSITE-ProRule" id="PRU00502"/>
    </source>
</evidence>
<evidence type="ECO:0000259" key="15">
    <source>
        <dbReference type="PROSITE" id="PS50271"/>
    </source>
</evidence>
<dbReference type="InterPro" id="IPR001607">
    <property type="entry name" value="Znf_UBP"/>
</dbReference>
<comment type="subcellular location">
    <subcellularLocation>
        <location evidence="2">Nucleus</location>
    </subcellularLocation>
</comment>
<evidence type="ECO:0000259" key="14">
    <source>
        <dbReference type="PROSITE" id="PS50235"/>
    </source>
</evidence>
<reference evidence="16" key="1">
    <citation type="submission" date="2018-02" db="EMBL/GenBank/DDBJ databases">
        <authorList>
            <person name="Cohen D.B."/>
            <person name="Kent A.D."/>
        </authorList>
    </citation>
    <scope>NUCLEOTIDE SEQUENCE</scope>
</reference>
<keyword evidence="10" id="KW-0788">Thiol protease</keyword>
<dbReference type="PANTHER" id="PTHR21646:SF49">
    <property type="entry name" value="UBIQUITIN C-TERMINAL HYDROLASE 22"/>
    <property type="match status" value="1"/>
</dbReference>
<dbReference type="EC" id="3.4.19.12" evidence="4"/>
<dbReference type="Pfam" id="PF00443">
    <property type="entry name" value="UCH"/>
    <property type="match status" value="1"/>
</dbReference>
<dbReference type="SUPFAM" id="SSF54001">
    <property type="entry name" value="Cysteine proteinases"/>
    <property type="match status" value="1"/>
</dbReference>
<dbReference type="Pfam" id="PF02148">
    <property type="entry name" value="zf-UBP"/>
    <property type="match status" value="1"/>
</dbReference>
<comment type="catalytic activity">
    <reaction evidence="1">
        <text>Thiol-dependent hydrolysis of ester, thioester, amide, peptide and isopeptide bonds formed by the C-terminal Gly of ubiquitin (a 76-residue protein attached to proteins as an intracellular targeting signal).</text>
        <dbReference type="EC" id="3.4.19.12"/>
    </reaction>
</comment>
<dbReference type="PANTHER" id="PTHR21646">
    <property type="entry name" value="UBIQUITIN CARBOXYL-TERMINAL HYDROLASE"/>
    <property type="match status" value="1"/>
</dbReference>
<evidence type="ECO:0000256" key="5">
    <source>
        <dbReference type="ARBA" id="ARBA00022670"/>
    </source>
</evidence>
<dbReference type="PROSITE" id="PS00972">
    <property type="entry name" value="USP_1"/>
    <property type="match status" value="1"/>
</dbReference>
<keyword evidence="11" id="KW-0862">Zinc</keyword>
<organism evidence="16">
    <name type="scientific">Fagus sylvatica</name>
    <name type="common">Beechnut</name>
    <dbReference type="NCBI Taxonomy" id="28930"/>
    <lineage>
        <taxon>Eukaryota</taxon>
        <taxon>Viridiplantae</taxon>
        <taxon>Streptophyta</taxon>
        <taxon>Embryophyta</taxon>
        <taxon>Tracheophyta</taxon>
        <taxon>Spermatophyta</taxon>
        <taxon>Magnoliopsida</taxon>
        <taxon>eudicotyledons</taxon>
        <taxon>Gunneridae</taxon>
        <taxon>Pentapetalae</taxon>
        <taxon>rosids</taxon>
        <taxon>fabids</taxon>
        <taxon>Fagales</taxon>
        <taxon>Fagaceae</taxon>
        <taxon>Fagus</taxon>
    </lineage>
</organism>
<dbReference type="PROSITE" id="PS50235">
    <property type="entry name" value="USP_3"/>
    <property type="match status" value="1"/>
</dbReference>
<evidence type="ECO:0000313" key="16">
    <source>
        <dbReference type="EMBL" id="SPC81403.1"/>
    </source>
</evidence>
<comment type="similarity">
    <text evidence="3">Belongs to the peptidase C19 family.</text>
</comment>
<evidence type="ECO:0000256" key="4">
    <source>
        <dbReference type="ARBA" id="ARBA00012759"/>
    </source>
</evidence>
<dbReference type="EMBL" id="OIVN01000513">
    <property type="protein sequence ID" value="SPC81403.1"/>
    <property type="molecule type" value="Genomic_DNA"/>
</dbReference>
<evidence type="ECO:0000256" key="6">
    <source>
        <dbReference type="ARBA" id="ARBA00022723"/>
    </source>
</evidence>
<dbReference type="FunFam" id="3.30.40.10:FF:000584">
    <property type="entry name" value="Ubiquitinyl hydrolase 1"/>
    <property type="match status" value="1"/>
</dbReference>
<accession>A0A2N9F2P7</accession>
<evidence type="ECO:0000256" key="12">
    <source>
        <dbReference type="ARBA" id="ARBA00023242"/>
    </source>
</evidence>
<proteinExistence type="inferred from homology"/>
<keyword evidence="5" id="KW-0645">Protease</keyword>
<dbReference type="GO" id="GO:0008270">
    <property type="term" value="F:zinc ion binding"/>
    <property type="evidence" value="ECO:0007669"/>
    <property type="project" value="UniProtKB-KW"/>
</dbReference>
<evidence type="ECO:0000256" key="7">
    <source>
        <dbReference type="ARBA" id="ARBA00022771"/>
    </source>
</evidence>
<evidence type="ECO:0000256" key="9">
    <source>
        <dbReference type="ARBA" id="ARBA00022801"/>
    </source>
</evidence>
<dbReference type="GO" id="GO:0004843">
    <property type="term" value="F:cysteine-type deubiquitinase activity"/>
    <property type="evidence" value="ECO:0007669"/>
    <property type="project" value="UniProtKB-EC"/>
</dbReference>
<keyword evidence="12" id="KW-0539">Nucleus</keyword>
<dbReference type="InterPro" id="IPR038765">
    <property type="entry name" value="Papain-like_cys_pep_sf"/>
</dbReference>
<feature type="domain" description="UBP-type" evidence="15">
    <location>
        <begin position="31"/>
        <end position="130"/>
    </location>
</feature>
<keyword evidence="9" id="KW-0378">Hydrolase</keyword>
<dbReference type="InterPro" id="IPR028889">
    <property type="entry name" value="USP"/>
</dbReference>
<dbReference type="GO" id="GO:0005634">
    <property type="term" value="C:nucleus"/>
    <property type="evidence" value="ECO:0007669"/>
    <property type="project" value="UniProtKB-SubCell"/>
</dbReference>
<dbReference type="PROSITE" id="PS50271">
    <property type="entry name" value="ZF_UBP"/>
    <property type="match status" value="1"/>
</dbReference>
<keyword evidence="7 13" id="KW-0863">Zinc-finger</keyword>
<evidence type="ECO:0000256" key="10">
    <source>
        <dbReference type="ARBA" id="ARBA00022807"/>
    </source>
</evidence>
<dbReference type="InterPro" id="IPR050185">
    <property type="entry name" value="Ub_carboxyl-term_hydrolase"/>
</dbReference>
<name>A0A2N9F2P7_FAGSY</name>
<dbReference type="GO" id="GO:0070461">
    <property type="term" value="C:SAGA-type complex"/>
    <property type="evidence" value="ECO:0007669"/>
    <property type="project" value="UniProtKB-ARBA"/>
</dbReference>